<keyword evidence="1" id="KW-0472">Membrane</keyword>
<comment type="caution">
    <text evidence="3">The sequence shown here is derived from an EMBL/GenBank/DDBJ whole genome shotgun (WGS) entry which is preliminary data.</text>
</comment>
<evidence type="ECO:0000313" key="4">
    <source>
        <dbReference type="Proteomes" id="UP001459204"/>
    </source>
</evidence>
<accession>A0ABU9IY02</accession>
<proteinExistence type="predicted"/>
<sequence>MSLAFLLPAGFAALAALLLPLLLHLARRHEQKPTDFSALRWLRQKPRPRHRVRFDEWPLLLLRLLLLALLALWLARPVLSGAEDDAPWIVAVPGVDTAQMRAQDPEQSHRLHWLAPGFPSLDEAPPTGSLPVGSLLRQLDAELPEGVALTVVVPATLQGADAQRPVLSRTVRWTVMDGAMPAATTPAASPPALVVRHAGGDETGLRYLRAAVQAWSPPDGAAPSAISLDTNDQAIPSSAKHLVWLAPGALPSSVRQWIDAGGIALLGDRTELAGFVATTVPWRDAQGAALVESADSGKGRVLRFTRPLRPAAMPELLEADFPRRLRDLFAEAPPAPTRVLASDYAPIAGGTAYPTAPRDLQPWLALLIALLALVERWLATRRQRSVAP</sequence>
<dbReference type="Proteomes" id="UP001459204">
    <property type="component" value="Unassembled WGS sequence"/>
</dbReference>
<keyword evidence="4" id="KW-1185">Reference proteome</keyword>
<dbReference type="PANTHER" id="PTHR37464:SF1">
    <property type="entry name" value="BLL2463 PROTEIN"/>
    <property type="match status" value="1"/>
</dbReference>
<dbReference type="Pfam" id="PF07584">
    <property type="entry name" value="BatA"/>
    <property type="match status" value="1"/>
</dbReference>
<dbReference type="EMBL" id="JBBWWT010000001">
    <property type="protein sequence ID" value="MEL1263526.1"/>
    <property type="molecule type" value="Genomic_DNA"/>
</dbReference>
<reference evidence="3 4" key="1">
    <citation type="submission" date="2024-04" db="EMBL/GenBank/DDBJ databases">
        <title>Draft genome sequence of Pseudoxanthomonas putridarboris WD12.</title>
        <authorList>
            <person name="Oh J."/>
        </authorList>
    </citation>
    <scope>NUCLEOTIDE SEQUENCE [LARGE SCALE GENOMIC DNA]</scope>
    <source>
        <strain evidence="3 4">WD12</strain>
    </source>
</reference>
<evidence type="ECO:0000256" key="1">
    <source>
        <dbReference type="SAM" id="Phobius"/>
    </source>
</evidence>
<evidence type="ECO:0000259" key="2">
    <source>
        <dbReference type="Pfam" id="PF07584"/>
    </source>
</evidence>
<name>A0ABU9IY02_9GAMM</name>
<organism evidence="3 4">
    <name type="scientific">Pseudoxanthomonas putridarboris</name>
    <dbReference type="NCBI Taxonomy" id="752605"/>
    <lineage>
        <taxon>Bacteria</taxon>
        <taxon>Pseudomonadati</taxon>
        <taxon>Pseudomonadota</taxon>
        <taxon>Gammaproteobacteria</taxon>
        <taxon>Lysobacterales</taxon>
        <taxon>Lysobacteraceae</taxon>
        <taxon>Pseudoxanthomonas</taxon>
    </lineage>
</organism>
<evidence type="ECO:0000313" key="3">
    <source>
        <dbReference type="EMBL" id="MEL1263526.1"/>
    </source>
</evidence>
<gene>
    <name evidence="3" type="ORF">AAD027_03950</name>
</gene>
<keyword evidence="1" id="KW-0812">Transmembrane</keyword>
<dbReference type="PANTHER" id="PTHR37464">
    <property type="entry name" value="BLL2463 PROTEIN"/>
    <property type="match status" value="1"/>
</dbReference>
<protein>
    <submittedName>
        <fullName evidence="3">BatA domain-containing protein</fullName>
    </submittedName>
</protein>
<feature type="transmembrane region" description="Helical" evidence="1">
    <location>
        <begin position="57"/>
        <end position="75"/>
    </location>
</feature>
<dbReference type="NCBIfam" id="TIGR02226">
    <property type="entry name" value="two_anch"/>
    <property type="match status" value="1"/>
</dbReference>
<dbReference type="InterPro" id="IPR024163">
    <property type="entry name" value="Aerotolerance_reg_N"/>
</dbReference>
<feature type="domain" description="Aerotolerance regulator N-terminal" evidence="2">
    <location>
        <begin position="1"/>
        <end position="77"/>
    </location>
</feature>
<dbReference type="InterPro" id="IPR011933">
    <property type="entry name" value="Double_TM_dom"/>
</dbReference>
<dbReference type="RefSeq" id="WP_341724697.1">
    <property type="nucleotide sequence ID" value="NZ_JBBWWT010000001.1"/>
</dbReference>
<keyword evidence="1" id="KW-1133">Transmembrane helix</keyword>